<evidence type="ECO:0000259" key="5">
    <source>
        <dbReference type="PROSITE" id="PS50931"/>
    </source>
</evidence>
<protein>
    <submittedName>
        <fullName evidence="6">LysR family nod box-dependent transcriptional activator</fullName>
    </submittedName>
</protein>
<dbReference type="GO" id="GO:0003677">
    <property type="term" value="F:DNA binding"/>
    <property type="evidence" value="ECO:0007669"/>
    <property type="project" value="UniProtKB-KW"/>
</dbReference>
<dbReference type="EMBL" id="JACHBW010000006">
    <property type="protein sequence ID" value="MBB6102627.1"/>
    <property type="molecule type" value="Genomic_DNA"/>
</dbReference>
<proteinExistence type="inferred from homology"/>
<dbReference type="RefSeq" id="WP_183724183.1">
    <property type="nucleotide sequence ID" value="NZ_JACHBW010000006.1"/>
</dbReference>
<dbReference type="CDD" id="cd08417">
    <property type="entry name" value="PBP2_Nitroaromatics_like"/>
    <property type="match status" value="1"/>
</dbReference>
<gene>
    <name evidence="6" type="ORF">F4827_002479</name>
</gene>
<keyword evidence="7" id="KW-1185">Reference proteome</keyword>
<evidence type="ECO:0000313" key="7">
    <source>
        <dbReference type="Proteomes" id="UP000571554"/>
    </source>
</evidence>
<organism evidence="6 7">
    <name type="scientific">Paraburkholderia bannensis</name>
    <dbReference type="NCBI Taxonomy" id="765414"/>
    <lineage>
        <taxon>Bacteria</taxon>
        <taxon>Pseudomonadati</taxon>
        <taxon>Pseudomonadota</taxon>
        <taxon>Betaproteobacteria</taxon>
        <taxon>Burkholderiales</taxon>
        <taxon>Burkholderiaceae</taxon>
        <taxon>Paraburkholderia</taxon>
    </lineage>
</organism>
<comment type="caution">
    <text evidence="6">The sequence shown here is derived from an EMBL/GenBank/DDBJ whole genome shotgun (WGS) entry which is preliminary data.</text>
</comment>
<dbReference type="InterPro" id="IPR000847">
    <property type="entry name" value="LysR_HTH_N"/>
</dbReference>
<dbReference type="SUPFAM" id="SSF53850">
    <property type="entry name" value="Periplasmic binding protein-like II"/>
    <property type="match status" value="1"/>
</dbReference>
<dbReference type="Pfam" id="PF00126">
    <property type="entry name" value="HTH_1"/>
    <property type="match status" value="1"/>
</dbReference>
<dbReference type="InterPro" id="IPR050389">
    <property type="entry name" value="LysR-type_TF"/>
</dbReference>
<reference evidence="6 7" key="1">
    <citation type="submission" date="2020-08" db="EMBL/GenBank/DDBJ databases">
        <title>Above-ground endophytic microbial communities from plants in different locations in the United States.</title>
        <authorList>
            <person name="Frank C."/>
        </authorList>
    </citation>
    <scope>NUCLEOTIDE SEQUENCE [LARGE SCALE GENOMIC DNA]</scope>
    <source>
        <strain evidence="6 7">WP4_2_2</strain>
    </source>
</reference>
<dbReference type="PROSITE" id="PS50931">
    <property type="entry name" value="HTH_LYSR"/>
    <property type="match status" value="1"/>
</dbReference>
<dbReference type="SUPFAM" id="SSF46785">
    <property type="entry name" value="Winged helix' DNA-binding domain"/>
    <property type="match status" value="1"/>
</dbReference>
<feature type="domain" description="HTH lysR-type" evidence="5">
    <location>
        <begin position="6"/>
        <end position="63"/>
    </location>
</feature>
<accession>A0A7W9WSS7</accession>
<name>A0A7W9WSS7_9BURK</name>
<dbReference type="AlphaFoldDB" id="A0A7W9WSS7"/>
<keyword evidence="2" id="KW-0805">Transcription regulation</keyword>
<evidence type="ECO:0000256" key="1">
    <source>
        <dbReference type="ARBA" id="ARBA00009437"/>
    </source>
</evidence>
<keyword evidence="3" id="KW-0238">DNA-binding</keyword>
<dbReference type="GO" id="GO:0003700">
    <property type="term" value="F:DNA-binding transcription factor activity"/>
    <property type="evidence" value="ECO:0007669"/>
    <property type="project" value="InterPro"/>
</dbReference>
<evidence type="ECO:0000256" key="4">
    <source>
        <dbReference type="ARBA" id="ARBA00023163"/>
    </source>
</evidence>
<comment type="similarity">
    <text evidence="1">Belongs to the LysR transcriptional regulatory family.</text>
</comment>
<dbReference type="InterPro" id="IPR005119">
    <property type="entry name" value="LysR_subst-bd"/>
</dbReference>
<dbReference type="InterPro" id="IPR036388">
    <property type="entry name" value="WH-like_DNA-bd_sf"/>
</dbReference>
<dbReference type="Proteomes" id="UP000571554">
    <property type="component" value="Unassembled WGS sequence"/>
</dbReference>
<evidence type="ECO:0000313" key="6">
    <source>
        <dbReference type="EMBL" id="MBB6102627.1"/>
    </source>
</evidence>
<evidence type="ECO:0000256" key="2">
    <source>
        <dbReference type="ARBA" id="ARBA00023015"/>
    </source>
</evidence>
<sequence>MRYRSIDLNLLVVLDALLDDPSVTRAADRLNVGQPAISAMLARLREHFGDPLLVQEGRKLVLSPVALELKPAVQAWLERARVLTSAKPGFDPSRAERRFAIACSEIVAGFLLPLVSARLTREAPGISITVRTFSAFRAARTPAVEALERQGLDFVVLPGSFTSADHPRRPLLSAPYRCLVWRGNRAVSGARSRHGALDEAAFYASPHIVPTLLDGSVATIESDDALLHRAQRERVVRTEHLLAIPAAIAGTPLIATLPSFVAERFAARESELRVVDCPIALPPLTEVMQWQQTRENDPAYAWFRDLLIDCASEITPDIAL</sequence>
<dbReference type="InterPro" id="IPR036390">
    <property type="entry name" value="WH_DNA-bd_sf"/>
</dbReference>
<dbReference type="PANTHER" id="PTHR30118:SF6">
    <property type="entry name" value="HTH-TYPE TRANSCRIPTIONAL REGULATOR LEUO"/>
    <property type="match status" value="1"/>
</dbReference>
<keyword evidence="4" id="KW-0804">Transcription</keyword>
<dbReference type="Gene3D" id="3.40.190.10">
    <property type="entry name" value="Periplasmic binding protein-like II"/>
    <property type="match status" value="2"/>
</dbReference>
<dbReference type="Gene3D" id="1.10.10.10">
    <property type="entry name" value="Winged helix-like DNA-binding domain superfamily/Winged helix DNA-binding domain"/>
    <property type="match status" value="1"/>
</dbReference>
<dbReference type="Pfam" id="PF03466">
    <property type="entry name" value="LysR_substrate"/>
    <property type="match status" value="1"/>
</dbReference>
<dbReference type="InterPro" id="IPR037402">
    <property type="entry name" value="YidZ_PBP2"/>
</dbReference>
<evidence type="ECO:0000256" key="3">
    <source>
        <dbReference type="ARBA" id="ARBA00023125"/>
    </source>
</evidence>
<dbReference type="PRINTS" id="PR00039">
    <property type="entry name" value="HTHLYSR"/>
</dbReference>
<dbReference type="PANTHER" id="PTHR30118">
    <property type="entry name" value="HTH-TYPE TRANSCRIPTIONAL REGULATOR LEUO-RELATED"/>
    <property type="match status" value="1"/>
</dbReference>